<comment type="caution">
    <text evidence="1">The sequence shown here is derived from an EMBL/GenBank/DDBJ whole genome shotgun (WGS) entry which is preliminary data.</text>
</comment>
<accession>A0A8H2NN36</accession>
<dbReference type="PANTHER" id="PTHR35564">
    <property type="match status" value="1"/>
</dbReference>
<dbReference type="RefSeq" id="WP_150757104.1">
    <property type="nucleotide sequence ID" value="NZ_CABVIE010000002.1"/>
</dbReference>
<sequence length="336" mass="37356">MNPNDLHAPLSRLHEQPWRFAFFQAVRLLQRSETQGYCCSQSGLTFAPGEVSSLEREPSGAWCLRVNFLGLCGPNGVLPRHYSEWQLALERRNEHAVSDFFDLFNQRLLDLFWRAWAHHRAEVGVELNRGPGALSHVYDFIGLGTPLLRPGTRSSAGLPIAALGYYSGLIAQRPHGPGTIAQIMSHWLLAQVAVQSCVGTWQRIPPQRRTRLGKTSARLADDCQLGSHYWDRQSTLRLIVGPLSQQAFEALLPCASGQGARLTGAVELARFITGLAIDLRIRLALAADQVVPIRLGRTTHLGWSTWLAGQPGGKRRLAAAEHCEFRFNATGEQSWR</sequence>
<organism evidence="1 2">
    <name type="scientific">Pseudomonas fluorescens</name>
    <dbReference type="NCBI Taxonomy" id="294"/>
    <lineage>
        <taxon>Bacteria</taxon>
        <taxon>Pseudomonadati</taxon>
        <taxon>Pseudomonadota</taxon>
        <taxon>Gammaproteobacteria</taxon>
        <taxon>Pseudomonadales</taxon>
        <taxon>Pseudomonadaceae</taxon>
        <taxon>Pseudomonas</taxon>
    </lineage>
</organism>
<dbReference type="Proteomes" id="UP000325723">
    <property type="component" value="Unassembled WGS sequence"/>
</dbReference>
<reference evidence="1 2" key="1">
    <citation type="submission" date="2019-09" db="EMBL/GenBank/DDBJ databases">
        <authorList>
            <person name="Chandra G."/>
            <person name="Truman W A."/>
        </authorList>
    </citation>
    <scope>NUCLEOTIDE SEQUENCE [LARGE SCALE GENOMIC DNA]</scope>
    <source>
        <strain evidence="1">PS900</strain>
    </source>
</reference>
<dbReference type="Pfam" id="PF06996">
    <property type="entry name" value="T6SS_TssG"/>
    <property type="match status" value="1"/>
</dbReference>
<evidence type="ECO:0008006" key="3">
    <source>
        <dbReference type="Google" id="ProtNLM"/>
    </source>
</evidence>
<dbReference type="NCBIfam" id="TIGR03347">
    <property type="entry name" value="VI_chp_1"/>
    <property type="match status" value="1"/>
</dbReference>
<name>A0A8H2NN36_PSEFL</name>
<dbReference type="EMBL" id="CABVIE010000002">
    <property type="protein sequence ID" value="VVO62646.1"/>
    <property type="molecule type" value="Genomic_DNA"/>
</dbReference>
<dbReference type="PANTHER" id="PTHR35564:SF4">
    <property type="entry name" value="CYTOPLASMIC PROTEIN"/>
    <property type="match status" value="1"/>
</dbReference>
<dbReference type="AlphaFoldDB" id="A0A8H2NN36"/>
<evidence type="ECO:0000313" key="1">
    <source>
        <dbReference type="EMBL" id="VVO62646.1"/>
    </source>
</evidence>
<dbReference type="InterPro" id="IPR010732">
    <property type="entry name" value="T6SS_TssG-like"/>
</dbReference>
<evidence type="ECO:0000313" key="2">
    <source>
        <dbReference type="Proteomes" id="UP000325723"/>
    </source>
</evidence>
<protein>
    <recommendedName>
        <fullName evidence="3">Type VI secretion system baseplate subunit TssG</fullName>
    </recommendedName>
</protein>
<proteinExistence type="predicted"/>
<gene>
    <name evidence="1" type="ORF">PS900_00880</name>
</gene>